<dbReference type="EMBL" id="JARYMX010000002">
    <property type="protein sequence ID" value="KAJ9563751.1"/>
    <property type="molecule type" value="Genomic_DNA"/>
</dbReference>
<evidence type="ECO:0000313" key="1">
    <source>
        <dbReference type="EMBL" id="KAJ9563751.1"/>
    </source>
</evidence>
<organism evidence="1 2">
    <name type="scientific">Centaurea solstitialis</name>
    <name type="common">yellow star-thistle</name>
    <dbReference type="NCBI Taxonomy" id="347529"/>
    <lineage>
        <taxon>Eukaryota</taxon>
        <taxon>Viridiplantae</taxon>
        <taxon>Streptophyta</taxon>
        <taxon>Embryophyta</taxon>
        <taxon>Tracheophyta</taxon>
        <taxon>Spermatophyta</taxon>
        <taxon>Magnoliopsida</taxon>
        <taxon>eudicotyledons</taxon>
        <taxon>Gunneridae</taxon>
        <taxon>Pentapetalae</taxon>
        <taxon>asterids</taxon>
        <taxon>campanulids</taxon>
        <taxon>Asterales</taxon>
        <taxon>Asteraceae</taxon>
        <taxon>Carduoideae</taxon>
        <taxon>Cardueae</taxon>
        <taxon>Centaureinae</taxon>
        <taxon>Centaurea</taxon>
    </lineage>
</organism>
<dbReference type="Proteomes" id="UP001172457">
    <property type="component" value="Chromosome 2"/>
</dbReference>
<protein>
    <submittedName>
        <fullName evidence="1">Uncharacterized protein</fullName>
    </submittedName>
</protein>
<accession>A0AA38WU48</accession>
<proteinExistence type="predicted"/>
<reference evidence="1" key="1">
    <citation type="submission" date="2023-03" db="EMBL/GenBank/DDBJ databases">
        <title>Chromosome-scale reference genome and RAD-based genetic map of yellow starthistle (Centaurea solstitialis) reveal putative structural variation and QTLs associated with invader traits.</title>
        <authorList>
            <person name="Reatini B."/>
            <person name="Cang F.A."/>
            <person name="Jiang Q."/>
            <person name="Mckibben M.T.W."/>
            <person name="Barker M.S."/>
            <person name="Rieseberg L.H."/>
            <person name="Dlugosch K.M."/>
        </authorList>
    </citation>
    <scope>NUCLEOTIDE SEQUENCE</scope>
    <source>
        <strain evidence="1">CAN-66</strain>
        <tissue evidence="1">Leaf</tissue>
    </source>
</reference>
<dbReference type="AlphaFoldDB" id="A0AA38WU48"/>
<keyword evidence="2" id="KW-1185">Reference proteome</keyword>
<evidence type="ECO:0000313" key="2">
    <source>
        <dbReference type="Proteomes" id="UP001172457"/>
    </source>
</evidence>
<sequence length="85" mass="10399">MEAKKHKWKLFKMEDVGMEWRQETYPSYVNIPDYIVSVDVAEFIAMEFKKHKWKLFKMEDVRIICNFMLDNFNMSNMNGRCENHL</sequence>
<comment type="caution">
    <text evidence="1">The sequence shown here is derived from an EMBL/GenBank/DDBJ whole genome shotgun (WGS) entry which is preliminary data.</text>
</comment>
<name>A0AA38WU48_9ASTR</name>
<gene>
    <name evidence="1" type="ORF">OSB04_008911</name>
</gene>